<dbReference type="RefSeq" id="WP_209853034.1">
    <property type="nucleotide sequence ID" value="NZ_JAGGJV010000004.1"/>
</dbReference>
<dbReference type="Proteomes" id="UP000823786">
    <property type="component" value="Unassembled WGS sequence"/>
</dbReference>
<evidence type="ECO:0000313" key="4">
    <source>
        <dbReference type="Proteomes" id="UP000823786"/>
    </source>
</evidence>
<evidence type="ECO:0000256" key="1">
    <source>
        <dbReference type="ARBA" id="ARBA00006226"/>
    </source>
</evidence>
<keyword evidence="2" id="KW-1277">Toxin-antitoxin system</keyword>
<comment type="similarity">
    <text evidence="1">Belongs to the RelE toxin family.</text>
</comment>
<comment type="caution">
    <text evidence="3">The sequence shown here is derived from an EMBL/GenBank/DDBJ whole genome shotgun (WGS) entry which is preliminary data.</text>
</comment>
<evidence type="ECO:0000313" key="3">
    <source>
        <dbReference type="EMBL" id="MBP1859175.1"/>
    </source>
</evidence>
<protein>
    <submittedName>
        <fullName evidence="3">Plasmid stabilization system protein ParE</fullName>
    </submittedName>
</protein>
<accession>A0ABS4EML3</accession>
<dbReference type="PANTHER" id="PTHR33755">
    <property type="entry name" value="TOXIN PARE1-RELATED"/>
    <property type="match status" value="1"/>
</dbReference>
<dbReference type="Gene3D" id="3.30.2310.20">
    <property type="entry name" value="RelE-like"/>
    <property type="match status" value="1"/>
</dbReference>
<gene>
    <name evidence="3" type="ORF">J2Z75_002687</name>
</gene>
<dbReference type="Pfam" id="PF05016">
    <property type="entry name" value="ParE_toxin"/>
    <property type="match status" value="1"/>
</dbReference>
<dbReference type="InterPro" id="IPR035093">
    <property type="entry name" value="RelE/ParE_toxin_dom_sf"/>
</dbReference>
<sequence>MIVVFTDAAEADIEHIADYISHDNPGRAVVFVRELIDRCERLAQSPYAFPLVPRYANTGVRRRPYRGYLIFYAVGADRVEILHILNGVQDYEAILFPET</sequence>
<name>A0ABS4EML3_9HYPH</name>
<evidence type="ECO:0000256" key="2">
    <source>
        <dbReference type="ARBA" id="ARBA00022649"/>
    </source>
</evidence>
<dbReference type="InterPro" id="IPR007712">
    <property type="entry name" value="RelE/ParE_toxin"/>
</dbReference>
<dbReference type="EMBL" id="JAGGJV010000004">
    <property type="protein sequence ID" value="MBP1859175.1"/>
    <property type="molecule type" value="Genomic_DNA"/>
</dbReference>
<proteinExistence type="inferred from homology"/>
<dbReference type="InterPro" id="IPR051803">
    <property type="entry name" value="TA_system_RelE-like_toxin"/>
</dbReference>
<dbReference type="PANTHER" id="PTHR33755:SF6">
    <property type="entry name" value="PLASMID STABILIZATION SYSTEM PROTEIN"/>
    <property type="match status" value="1"/>
</dbReference>
<keyword evidence="4" id="KW-1185">Reference proteome</keyword>
<organism evidence="3 4">
    <name type="scientific">Rhizobium herbae</name>
    <dbReference type="NCBI Taxonomy" id="508661"/>
    <lineage>
        <taxon>Bacteria</taxon>
        <taxon>Pseudomonadati</taxon>
        <taxon>Pseudomonadota</taxon>
        <taxon>Alphaproteobacteria</taxon>
        <taxon>Hyphomicrobiales</taxon>
        <taxon>Rhizobiaceae</taxon>
        <taxon>Rhizobium/Agrobacterium group</taxon>
        <taxon>Rhizobium</taxon>
    </lineage>
</organism>
<reference evidence="3 4" key="1">
    <citation type="submission" date="2021-03" db="EMBL/GenBank/DDBJ databases">
        <title>Genomic Encyclopedia of Type Strains, Phase IV (KMG-IV): sequencing the most valuable type-strain genomes for metagenomic binning, comparative biology and taxonomic classification.</title>
        <authorList>
            <person name="Goeker M."/>
        </authorList>
    </citation>
    <scope>NUCLEOTIDE SEQUENCE [LARGE SCALE GENOMIC DNA]</scope>
    <source>
        <strain evidence="3 4">DSM 26427</strain>
    </source>
</reference>